<proteinExistence type="predicted"/>
<gene>
    <name evidence="2" type="ORF">EVA_22739</name>
</gene>
<protein>
    <submittedName>
        <fullName evidence="2">Uncharacterized protein</fullName>
    </submittedName>
</protein>
<organism evidence="2">
    <name type="scientific">gut metagenome</name>
    <dbReference type="NCBI Taxonomy" id="749906"/>
    <lineage>
        <taxon>unclassified sequences</taxon>
        <taxon>metagenomes</taxon>
        <taxon>organismal metagenomes</taxon>
    </lineage>
</organism>
<name>J9FP54_9ZZZZ</name>
<feature type="non-terminal residue" evidence="2">
    <location>
        <position position="38"/>
    </location>
</feature>
<keyword evidence="1" id="KW-0472">Membrane</keyword>
<dbReference type="AlphaFoldDB" id="J9FP54"/>
<keyword evidence="1" id="KW-0812">Transmembrane</keyword>
<reference evidence="2" key="1">
    <citation type="journal article" date="2012" name="PLoS ONE">
        <title>Gene sets for utilization of primary and secondary nutrition supplies in the distal gut of endangered iberian lynx.</title>
        <authorList>
            <person name="Alcaide M."/>
            <person name="Messina E."/>
            <person name="Richter M."/>
            <person name="Bargiela R."/>
            <person name="Peplies J."/>
            <person name="Huws S.A."/>
            <person name="Newbold C.J."/>
            <person name="Golyshin P.N."/>
            <person name="Simon M.A."/>
            <person name="Lopez G."/>
            <person name="Yakimov M.M."/>
            <person name="Ferrer M."/>
        </authorList>
    </citation>
    <scope>NUCLEOTIDE SEQUENCE</scope>
</reference>
<accession>J9FP54</accession>
<evidence type="ECO:0000256" key="1">
    <source>
        <dbReference type="SAM" id="Phobius"/>
    </source>
</evidence>
<sequence>MRYIVEYKNIIIKYMLSFLLASGLSLIYLATRGFNELI</sequence>
<feature type="transmembrane region" description="Helical" evidence="1">
    <location>
        <begin position="12"/>
        <end position="31"/>
    </location>
</feature>
<evidence type="ECO:0000313" key="2">
    <source>
        <dbReference type="EMBL" id="EJW89154.1"/>
    </source>
</evidence>
<comment type="caution">
    <text evidence="2">The sequence shown here is derived from an EMBL/GenBank/DDBJ whole genome shotgun (WGS) entry which is preliminary data.</text>
</comment>
<keyword evidence="1" id="KW-1133">Transmembrane helix</keyword>
<dbReference type="EMBL" id="AMCI01009663">
    <property type="protein sequence ID" value="EJW89154.1"/>
    <property type="molecule type" value="Genomic_DNA"/>
</dbReference>